<dbReference type="Proteomes" id="UP000694546">
    <property type="component" value="Chromosome 18"/>
</dbReference>
<feature type="domain" description="ACB" evidence="4">
    <location>
        <begin position="32"/>
        <end position="121"/>
    </location>
</feature>
<feature type="compositionally biased region" description="Basic and acidic residues" evidence="2">
    <location>
        <begin position="1"/>
        <end position="12"/>
    </location>
</feature>
<dbReference type="Pfam" id="PF00887">
    <property type="entry name" value="ACBP"/>
    <property type="match status" value="1"/>
</dbReference>
<protein>
    <submittedName>
        <fullName evidence="5">Acyl-CoA binding domain containing 4</fullName>
    </submittedName>
</protein>
<dbReference type="InterPro" id="IPR035984">
    <property type="entry name" value="Acyl-CoA-binding_sf"/>
</dbReference>
<dbReference type="Ensembl" id="ENSGMOT00000000643.2">
    <property type="protein sequence ID" value="ENSGMOP00000000614.2"/>
    <property type="gene ID" value="ENSGMOG00000000622.2"/>
</dbReference>
<name>A0A8C4YU64_GADMO</name>
<keyword evidence="3" id="KW-0812">Transmembrane</keyword>
<evidence type="ECO:0000256" key="2">
    <source>
        <dbReference type="SAM" id="MobiDB-lite"/>
    </source>
</evidence>
<dbReference type="AlphaFoldDB" id="A0A8C4YU64"/>
<organism evidence="5 6">
    <name type="scientific">Gadus morhua</name>
    <name type="common">Atlantic cod</name>
    <dbReference type="NCBI Taxonomy" id="8049"/>
    <lineage>
        <taxon>Eukaryota</taxon>
        <taxon>Metazoa</taxon>
        <taxon>Chordata</taxon>
        <taxon>Craniata</taxon>
        <taxon>Vertebrata</taxon>
        <taxon>Euteleostomi</taxon>
        <taxon>Actinopterygii</taxon>
        <taxon>Neopterygii</taxon>
        <taxon>Teleostei</taxon>
        <taxon>Neoteleostei</taxon>
        <taxon>Acanthomorphata</taxon>
        <taxon>Zeiogadaria</taxon>
        <taxon>Gadariae</taxon>
        <taxon>Gadiformes</taxon>
        <taxon>Gadoidei</taxon>
        <taxon>Gadidae</taxon>
        <taxon>Gadus</taxon>
    </lineage>
</organism>
<dbReference type="InterPro" id="IPR014352">
    <property type="entry name" value="FERM/acyl-CoA-bd_prot_sf"/>
</dbReference>
<proteinExistence type="predicted"/>
<dbReference type="RefSeq" id="XP_030196654.1">
    <property type="nucleotide sequence ID" value="XM_030340794.1"/>
</dbReference>
<dbReference type="GO" id="GO:0006631">
    <property type="term" value="P:fatty acid metabolic process"/>
    <property type="evidence" value="ECO:0007669"/>
    <property type="project" value="TreeGrafter"/>
</dbReference>
<feature type="transmembrane region" description="Helical" evidence="3">
    <location>
        <begin position="416"/>
        <end position="434"/>
    </location>
</feature>
<accession>A0A8C4YU64</accession>
<feature type="region of interest" description="Disordered" evidence="2">
    <location>
        <begin position="155"/>
        <end position="231"/>
    </location>
</feature>
<dbReference type="GeneID" id="115531488"/>
<feature type="region of interest" description="Disordered" evidence="2">
    <location>
        <begin position="1"/>
        <end position="20"/>
    </location>
</feature>
<feature type="region of interest" description="Disordered" evidence="2">
    <location>
        <begin position="274"/>
        <end position="345"/>
    </location>
</feature>
<dbReference type="PANTHER" id="PTHR23310:SF53">
    <property type="entry name" value="ACYL-COA-BINDING DOMAIN-CONTAINING PROTEIN 4"/>
    <property type="match status" value="1"/>
</dbReference>
<keyword evidence="3" id="KW-0472">Membrane</keyword>
<sequence length="445" mass="48580">MSVDYHLPRRPDSTLPLSTMPVPTVAEPALDHQKRFEAAVDVIKKLPKNGLYQPSYRVMLRFYGLYKQAVCGPCNQPRPGFWDPVGRYKWDAWSRMGGMSSEGAMATYVDEMKKVAKEVLETLPVNEKTASLIHHFEPLYLVVDDMPLPPQELLDLRQGVNGSRPVKYPEDMKMSEDEDEGHEEAEDLAAPSLETGPGVPESPESPELSANPLNDSGLSEGLAPTSDSESEIFCDSLDSEEQLLNTKIKTNGFHNGHSDPSSHQPWSHETVAGATQVGSGQGGEGAGEDKGPRRRRSHSGRGGPEQGWRERGAPPGSPRPPGRGAPNMGGGGGAGRGGPEGGAERLHDAQLQQQIVVALRRLREDMRSVMERLEAVEHLAAAHAQNEDWTLCSQCANASNSPEGEKWWPFDVSGHTLLLLLMWPLVAQGLVMLLRRAQKRGCVSS</sequence>
<evidence type="ECO:0000259" key="4">
    <source>
        <dbReference type="PROSITE" id="PS51228"/>
    </source>
</evidence>
<dbReference type="GO" id="GO:0000062">
    <property type="term" value="F:fatty-acyl-CoA binding"/>
    <property type="evidence" value="ECO:0007669"/>
    <property type="project" value="InterPro"/>
</dbReference>
<evidence type="ECO:0000256" key="1">
    <source>
        <dbReference type="ARBA" id="ARBA00023121"/>
    </source>
</evidence>
<evidence type="ECO:0000256" key="3">
    <source>
        <dbReference type="SAM" id="Phobius"/>
    </source>
</evidence>
<feature type="region of interest" description="Disordered" evidence="2">
    <location>
        <begin position="250"/>
        <end position="269"/>
    </location>
</feature>
<dbReference type="GeneTree" id="ENSGT00940000160739"/>
<keyword evidence="6" id="KW-1185">Reference proteome</keyword>
<dbReference type="SUPFAM" id="SSF47027">
    <property type="entry name" value="Acyl-CoA binding protein"/>
    <property type="match status" value="1"/>
</dbReference>
<dbReference type="Gene3D" id="1.20.80.10">
    <property type="match status" value="1"/>
</dbReference>
<dbReference type="OrthoDB" id="71307at2759"/>
<feature type="compositionally biased region" description="Gly residues" evidence="2">
    <location>
        <begin position="327"/>
        <end position="341"/>
    </location>
</feature>
<reference evidence="5" key="2">
    <citation type="submission" date="2025-09" db="UniProtKB">
        <authorList>
            <consortium name="Ensembl"/>
        </authorList>
    </citation>
    <scope>IDENTIFICATION</scope>
</reference>
<dbReference type="PRINTS" id="PR00689">
    <property type="entry name" value="ACOABINDINGP"/>
</dbReference>
<feature type="compositionally biased region" description="Polar residues" evidence="2">
    <location>
        <begin position="250"/>
        <end position="267"/>
    </location>
</feature>
<keyword evidence="3" id="KW-1133">Transmembrane helix</keyword>
<dbReference type="InterPro" id="IPR000582">
    <property type="entry name" value="Acyl-CoA-binding_protein"/>
</dbReference>
<dbReference type="OMA" id="WRPCLQC"/>
<evidence type="ECO:0000313" key="5">
    <source>
        <dbReference type="Ensembl" id="ENSGMOP00000000614.2"/>
    </source>
</evidence>
<keyword evidence="1" id="KW-0446">Lipid-binding</keyword>
<reference evidence="5" key="1">
    <citation type="submission" date="2025-08" db="UniProtKB">
        <authorList>
            <consortium name="Ensembl"/>
        </authorList>
    </citation>
    <scope>IDENTIFICATION</scope>
</reference>
<gene>
    <name evidence="5" type="primary">acbd4</name>
</gene>
<feature type="compositionally biased region" description="Acidic residues" evidence="2">
    <location>
        <begin position="176"/>
        <end position="187"/>
    </location>
</feature>
<dbReference type="PANTHER" id="PTHR23310">
    <property type="entry name" value="ACYL-COA-BINDING PROTEIN, ACBP"/>
    <property type="match status" value="1"/>
</dbReference>
<evidence type="ECO:0000313" key="6">
    <source>
        <dbReference type="Proteomes" id="UP000694546"/>
    </source>
</evidence>
<dbReference type="GO" id="GO:0005737">
    <property type="term" value="C:cytoplasm"/>
    <property type="evidence" value="ECO:0007669"/>
    <property type="project" value="TreeGrafter"/>
</dbReference>
<dbReference type="GO" id="GO:0000425">
    <property type="term" value="P:pexophagy"/>
    <property type="evidence" value="ECO:0007669"/>
    <property type="project" value="InterPro"/>
</dbReference>
<dbReference type="PROSITE" id="PS51228">
    <property type="entry name" value="ACB_2"/>
    <property type="match status" value="1"/>
</dbReference>